<keyword evidence="8" id="KW-0653">Protein transport</keyword>
<dbReference type="Proteomes" id="UP001182556">
    <property type="component" value="Unassembled WGS sequence"/>
</dbReference>
<comment type="subcellular location">
    <subcellularLocation>
        <location evidence="3">Cytoplasm</location>
    </subcellularLocation>
    <subcellularLocation>
        <location evidence="2">Nucleus</location>
    </subcellularLocation>
</comment>
<feature type="domain" description="Transcription factor Iwr1" evidence="11">
    <location>
        <begin position="258"/>
        <end position="328"/>
    </location>
</feature>
<evidence type="ECO:0000256" key="9">
    <source>
        <dbReference type="ARBA" id="ARBA00023242"/>
    </source>
</evidence>
<comment type="similarity">
    <text evidence="4">Belongs to the IWR1/SLC7A6OS family.</text>
</comment>
<evidence type="ECO:0000256" key="7">
    <source>
        <dbReference type="ARBA" id="ARBA00022490"/>
    </source>
</evidence>
<feature type="compositionally biased region" description="Low complexity" evidence="10">
    <location>
        <begin position="98"/>
        <end position="109"/>
    </location>
</feature>
<dbReference type="AlphaFoldDB" id="A0AAD9L753"/>
<evidence type="ECO:0000313" key="13">
    <source>
        <dbReference type="Proteomes" id="UP001182556"/>
    </source>
</evidence>
<accession>A0AAD9L753</accession>
<name>A0AAD9L753_PAPLA</name>
<dbReference type="EMBL" id="JAODAN010000003">
    <property type="protein sequence ID" value="KAK1925628.1"/>
    <property type="molecule type" value="Genomic_DNA"/>
</dbReference>
<dbReference type="GO" id="GO:0032502">
    <property type="term" value="P:developmental process"/>
    <property type="evidence" value="ECO:0007669"/>
    <property type="project" value="TreeGrafter"/>
</dbReference>
<evidence type="ECO:0000256" key="5">
    <source>
        <dbReference type="ARBA" id="ARBA00017036"/>
    </source>
</evidence>
<feature type="compositionally biased region" description="Acidic residues" evidence="10">
    <location>
        <begin position="293"/>
        <end position="317"/>
    </location>
</feature>
<feature type="compositionally biased region" description="Acidic residues" evidence="10">
    <location>
        <begin position="341"/>
        <end position="357"/>
    </location>
</feature>
<evidence type="ECO:0000256" key="8">
    <source>
        <dbReference type="ARBA" id="ARBA00022927"/>
    </source>
</evidence>
<dbReference type="GO" id="GO:0015031">
    <property type="term" value="P:protein transport"/>
    <property type="evidence" value="ECO:0007669"/>
    <property type="project" value="UniProtKB-KW"/>
</dbReference>
<dbReference type="InterPro" id="IPR040218">
    <property type="entry name" value="SLC7A6OS"/>
</dbReference>
<evidence type="ECO:0000256" key="2">
    <source>
        <dbReference type="ARBA" id="ARBA00004123"/>
    </source>
</evidence>
<evidence type="ECO:0000259" key="11">
    <source>
        <dbReference type="Pfam" id="PF08574"/>
    </source>
</evidence>
<sequence length="364" mass="40219">MDVSPSYTVLRIKRKATEAPLSSLVIQDGAAPAKKRREINPLGRSRGVFRLAETVPHTWVGEGEEGAVLRERIKGLLSAKRRAETTELPPSPQPPSEPSSSVATSSSHPQPQPPTLTQREESLVPGGKDAAQPEFNLSTTDSRTPQVQDSEARRQSSSSGQKQVQYRVVQPPPPRPSFGLPPKVMTNAEEARLAAEKQFNFVDAEAISSAAPSRKPSLPTAQEQKEMAPFLSMLEDVLKLETPAPSPPPQVVEEDGETYVYDLYYKDNRPEHTGPVALGVGDGVHIGALLGYGEDDDDDTVSLSELEDEADEDSNDEDYYRNDYPEDEDADEDMEGFKDAFDDEDDEEYARSDDDEERGLWDYR</sequence>
<keyword evidence="9" id="KW-0539">Nucleus</keyword>
<evidence type="ECO:0000256" key="6">
    <source>
        <dbReference type="ARBA" id="ARBA00022448"/>
    </source>
</evidence>
<evidence type="ECO:0000256" key="1">
    <source>
        <dbReference type="ARBA" id="ARBA00003202"/>
    </source>
</evidence>
<proteinExistence type="inferred from homology"/>
<dbReference type="InterPro" id="IPR013883">
    <property type="entry name" value="TF_Iwr1_dom"/>
</dbReference>
<comment type="caution">
    <text evidence="12">The sequence shown here is derived from an EMBL/GenBank/DDBJ whole genome shotgun (WGS) entry which is preliminary data.</text>
</comment>
<evidence type="ECO:0000256" key="10">
    <source>
        <dbReference type="SAM" id="MobiDB-lite"/>
    </source>
</evidence>
<gene>
    <name evidence="12" type="ORF">DB88DRAFT_484544</name>
</gene>
<keyword evidence="13" id="KW-1185">Reference proteome</keyword>
<evidence type="ECO:0000313" key="12">
    <source>
        <dbReference type="EMBL" id="KAK1925628.1"/>
    </source>
</evidence>
<feature type="compositionally biased region" description="Acidic residues" evidence="10">
    <location>
        <begin position="325"/>
        <end position="334"/>
    </location>
</feature>
<evidence type="ECO:0000256" key="4">
    <source>
        <dbReference type="ARBA" id="ARBA00010218"/>
    </source>
</evidence>
<keyword evidence="6" id="KW-0813">Transport</keyword>
<comment type="function">
    <text evidence="1">Directs RNA polymerase II nuclear import.</text>
</comment>
<dbReference type="PANTHER" id="PTHR31196">
    <property type="entry name" value="RNA POLYMERASE II NUCLEAR LOCALIZATION PROTEIN SLC7A6OS-RELATED"/>
    <property type="match status" value="1"/>
</dbReference>
<keyword evidence="7" id="KW-0963">Cytoplasm</keyword>
<feature type="compositionally biased region" description="Polar residues" evidence="10">
    <location>
        <begin position="135"/>
        <end position="162"/>
    </location>
</feature>
<evidence type="ECO:0000256" key="3">
    <source>
        <dbReference type="ARBA" id="ARBA00004496"/>
    </source>
</evidence>
<organism evidence="12 13">
    <name type="scientific">Papiliotrema laurentii</name>
    <name type="common">Cryptococcus laurentii</name>
    <dbReference type="NCBI Taxonomy" id="5418"/>
    <lineage>
        <taxon>Eukaryota</taxon>
        <taxon>Fungi</taxon>
        <taxon>Dikarya</taxon>
        <taxon>Basidiomycota</taxon>
        <taxon>Agaricomycotina</taxon>
        <taxon>Tremellomycetes</taxon>
        <taxon>Tremellales</taxon>
        <taxon>Rhynchogastremaceae</taxon>
        <taxon>Papiliotrema</taxon>
    </lineage>
</organism>
<dbReference type="GO" id="GO:0005737">
    <property type="term" value="C:cytoplasm"/>
    <property type="evidence" value="ECO:0007669"/>
    <property type="project" value="UniProtKB-SubCell"/>
</dbReference>
<feature type="region of interest" description="Disordered" evidence="10">
    <location>
        <begin position="290"/>
        <end position="364"/>
    </location>
</feature>
<dbReference type="PANTHER" id="PTHR31196:SF2">
    <property type="entry name" value="RNA POLYMERASE II NUCLEAR LOCALIZATION PROTEIN SLC7A6OS-RELATED"/>
    <property type="match status" value="1"/>
</dbReference>
<dbReference type="Pfam" id="PF08574">
    <property type="entry name" value="Iwr1"/>
    <property type="match status" value="1"/>
</dbReference>
<feature type="region of interest" description="Disordered" evidence="10">
    <location>
        <begin position="79"/>
        <end position="183"/>
    </location>
</feature>
<dbReference type="GO" id="GO:0005634">
    <property type="term" value="C:nucleus"/>
    <property type="evidence" value="ECO:0007669"/>
    <property type="project" value="UniProtKB-SubCell"/>
</dbReference>
<protein>
    <recommendedName>
        <fullName evidence="5">Probable RNA polymerase II nuclear localization protein SLC7A6OS</fullName>
    </recommendedName>
</protein>
<reference evidence="12" key="1">
    <citation type="submission" date="2023-02" db="EMBL/GenBank/DDBJ databases">
        <title>Identification and recombinant expression of a fungal hydrolase from Papiliotrema laurentii that hydrolyzes apple cutin and clears colloidal polyester polyurethane.</title>
        <authorList>
            <consortium name="DOE Joint Genome Institute"/>
            <person name="Roman V.A."/>
            <person name="Bojanowski C."/>
            <person name="Crable B.R."/>
            <person name="Wagner D.N."/>
            <person name="Hung C.S."/>
            <person name="Nadeau L.J."/>
            <person name="Schratz L."/>
            <person name="Haridas S."/>
            <person name="Pangilinan J."/>
            <person name="Lipzen A."/>
            <person name="Na H."/>
            <person name="Yan M."/>
            <person name="Ng V."/>
            <person name="Grigoriev I.V."/>
            <person name="Spatafora J.W."/>
            <person name="Barlow D."/>
            <person name="Biffinger J."/>
            <person name="Kelley-Loughnane N."/>
            <person name="Varaljay V.A."/>
            <person name="Crookes-Goodson W.J."/>
        </authorList>
    </citation>
    <scope>NUCLEOTIDE SEQUENCE</scope>
    <source>
        <strain evidence="12">5307AH</strain>
    </source>
</reference>